<dbReference type="OrthoDB" id="8062037at2759"/>
<reference evidence="7" key="1">
    <citation type="journal article" date="2019" name="Nat. Commun.">
        <title>The genome of broomcorn millet.</title>
        <authorList>
            <person name="Zou C."/>
            <person name="Miki D."/>
            <person name="Li D."/>
            <person name="Tang Q."/>
            <person name="Xiao L."/>
            <person name="Rajput S."/>
            <person name="Deng P."/>
            <person name="Jia W."/>
            <person name="Huang R."/>
            <person name="Zhang M."/>
            <person name="Sun Y."/>
            <person name="Hu J."/>
            <person name="Fu X."/>
            <person name="Schnable P.S."/>
            <person name="Li F."/>
            <person name="Zhang H."/>
            <person name="Feng B."/>
            <person name="Zhu X."/>
            <person name="Liu R."/>
            <person name="Schnable J.C."/>
            <person name="Zhu J.-K."/>
            <person name="Zhang H."/>
        </authorList>
    </citation>
    <scope>NUCLEOTIDE SEQUENCE [LARGE SCALE GENOMIC DNA]</scope>
</reference>
<dbReference type="SMART" id="SM00184">
    <property type="entry name" value="RING"/>
    <property type="match status" value="1"/>
</dbReference>
<keyword evidence="1" id="KW-0479">Metal-binding</keyword>
<dbReference type="GO" id="GO:0016567">
    <property type="term" value="P:protein ubiquitination"/>
    <property type="evidence" value="ECO:0007669"/>
    <property type="project" value="TreeGrafter"/>
</dbReference>
<dbReference type="STRING" id="4540.A0A3L6RSA2"/>
<evidence type="ECO:0000256" key="3">
    <source>
        <dbReference type="ARBA" id="ARBA00022833"/>
    </source>
</evidence>
<evidence type="ECO:0000256" key="1">
    <source>
        <dbReference type="ARBA" id="ARBA00022723"/>
    </source>
</evidence>
<dbReference type="Gene3D" id="3.30.40.10">
    <property type="entry name" value="Zinc/RING finger domain, C3HC4 (zinc finger)"/>
    <property type="match status" value="1"/>
</dbReference>
<comment type="caution">
    <text evidence="6">The sequence shown here is derived from an EMBL/GenBank/DDBJ whole genome shotgun (WGS) entry which is preliminary data.</text>
</comment>
<dbReference type="AlphaFoldDB" id="A0A3L6RSA2"/>
<keyword evidence="3" id="KW-0862">Zinc</keyword>
<dbReference type="SUPFAM" id="SSF57850">
    <property type="entry name" value="RING/U-box"/>
    <property type="match status" value="1"/>
</dbReference>
<proteinExistence type="predicted"/>
<dbReference type="Pfam" id="PF13639">
    <property type="entry name" value="zf-RING_2"/>
    <property type="match status" value="1"/>
</dbReference>
<dbReference type="GO" id="GO:0008270">
    <property type="term" value="F:zinc ion binding"/>
    <property type="evidence" value="ECO:0007669"/>
    <property type="project" value="UniProtKB-KW"/>
</dbReference>
<evidence type="ECO:0000313" key="6">
    <source>
        <dbReference type="EMBL" id="RLN08676.1"/>
    </source>
</evidence>
<accession>A0A3L6RSA2</accession>
<dbReference type="PANTHER" id="PTHR45969">
    <property type="entry name" value="RING ZINC FINGER PROTEIN-RELATED"/>
    <property type="match status" value="1"/>
</dbReference>
<organism evidence="6 7">
    <name type="scientific">Panicum miliaceum</name>
    <name type="common">Proso millet</name>
    <name type="synonym">Broomcorn millet</name>
    <dbReference type="NCBI Taxonomy" id="4540"/>
    <lineage>
        <taxon>Eukaryota</taxon>
        <taxon>Viridiplantae</taxon>
        <taxon>Streptophyta</taxon>
        <taxon>Embryophyta</taxon>
        <taxon>Tracheophyta</taxon>
        <taxon>Spermatophyta</taxon>
        <taxon>Magnoliopsida</taxon>
        <taxon>Liliopsida</taxon>
        <taxon>Poales</taxon>
        <taxon>Poaceae</taxon>
        <taxon>PACMAD clade</taxon>
        <taxon>Panicoideae</taxon>
        <taxon>Panicodae</taxon>
        <taxon>Paniceae</taxon>
        <taxon>Panicinae</taxon>
        <taxon>Panicum</taxon>
        <taxon>Panicum sect. Panicum</taxon>
    </lineage>
</organism>
<dbReference type="EMBL" id="PQIB02000007">
    <property type="protein sequence ID" value="RLN08676.1"/>
    <property type="molecule type" value="Genomic_DNA"/>
</dbReference>
<dbReference type="InterPro" id="IPR001841">
    <property type="entry name" value="Znf_RING"/>
</dbReference>
<sequence>MGFPLASYCLAVPKPVVVFCKLLSVIRDAFLLMLAVLGLCPFPYDDGSRRPAGGPKPEEVKSRLPAMEYGELVAERLVASPGGGGHAACQGEEAASPTCIVCLEKVEAADEVRRLGNCAHAFHRGCIDRWIDLGRATCPLCRSDLLPRPRGRARLGRLASLLTRVW</sequence>
<feature type="domain" description="RING-type" evidence="5">
    <location>
        <begin position="99"/>
        <end position="142"/>
    </location>
</feature>
<keyword evidence="2 4" id="KW-0863">Zinc-finger</keyword>
<gene>
    <name evidence="6" type="ORF">C2845_PM11G30070</name>
</gene>
<dbReference type="PROSITE" id="PS50089">
    <property type="entry name" value="ZF_RING_2"/>
    <property type="match status" value="1"/>
</dbReference>
<evidence type="ECO:0000313" key="7">
    <source>
        <dbReference type="Proteomes" id="UP000275267"/>
    </source>
</evidence>
<name>A0A3L6RSA2_PANMI</name>
<dbReference type="PANTHER" id="PTHR45969:SF25">
    <property type="entry name" value="OS02G0682300 PROTEIN"/>
    <property type="match status" value="1"/>
</dbReference>
<evidence type="ECO:0000259" key="5">
    <source>
        <dbReference type="PROSITE" id="PS50089"/>
    </source>
</evidence>
<dbReference type="GO" id="GO:0061630">
    <property type="term" value="F:ubiquitin protein ligase activity"/>
    <property type="evidence" value="ECO:0007669"/>
    <property type="project" value="TreeGrafter"/>
</dbReference>
<dbReference type="Proteomes" id="UP000275267">
    <property type="component" value="Unassembled WGS sequence"/>
</dbReference>
<protein>
    <submittedName>
        <fullName evidence="6">RING-H2 zinc finger protein RHA1a-like</fullName>
    </submittedName>
</protein>
<dbReference type="InterPro" id="IPR013083">
    <property type="entry name" value="Znf_RING/FYVE/PHD"/>
</dbReference>
<evidence type="ECO:0000256" key="2">
    <source>
        <dbReference type="ARBA" id="ARBA00022771"/>
    </source>
</evidence>
<keyword evidence="7" id="KW-1185">Reference proteome</keyword>
<evidence type="ECO:0000256" key="4">
    <source>
        <dbReference type="PROSITE-ProRule" id="PRU00175"/>
    </source>
</evidence>